<keyword evidence="2" id="KW-0489">Methyltransferase</keyword>
<evidence type="ECO:0000313" key="2">
    <source>
        <dbReference type="EMBL" id="QUD89301.1"/>
    </source>
</evidence>
<dbReference type="KEGG" id="caul:KCG34_05320"/>
<sequence length="252" mass="28705">MKKLVKSLFPAQVRWLQSRRLMWRHYRVTGEYELRELPRYVRRNAVSVDVGGNIGVYTFHLGRLSRKVITFEPNPDYVSQIKALGVRNGEIEQVALSEQAGEAELRIPALEGGEAPGMASLSEMAVPDGACLRTIHVRMARLDDYSLSPVGFIKIDVEGFEESVLAGAMETIRRERPNLLIEIEERHNPGGLERIRQRLADLNYKGYFFLDGSQRPIAEFDLARHQDPANLQDAAFHNRRALPYINNFLFVA</sequence>
<accession>A0A975G236</accession>
<dbReference type="AlphaFoldDB" id="A0A975G236"/>
<gene>
    <name evidence="2" type="ORF">KCG34_05320</name>
</gene>
<evidence type="ECO:0000259" key="1">
    <source>
        <dbReference type="Pfam" id="PF05050"/>
    </source>
</evidence>
<dbReference type="Proteomes" id="UP000676409">
    <property type="component" value="Chromosome"/>
</dbReference>
<dbReference type="RefSeq" id="WP_211939353.1">
    <property type="nucleotide sequence ID" value="NZ_CP073078.1"/>
</dbReference>
<dbReference type="EMBL" id="CP073078">
    <property type="protein sequence ID" value="QUD89301.1"/>
    <property type="molecule type" value="Genomic_DNA"/>
</dbReference>
<organism evidence="2 3">
    <name type="scientific">Phenylobacterium montanum</name>
    <dbReference type="NCBI Taxonomy" id="2823693"/>
    <lineage>
        <taxon>Bacteria</taxon>
        <taxon>Pseudomonadati</taxon>
        <taxon>Pseudomonadota</taxon>
        <taxon>Alphaproteobacteria</taxon>
        <taxon>Caulobacterales</taxon>
        <taxon>Caulobacteraceae</taxon>
        <taxon>Phenylobacterium</taxon>
    </lineage>
</organism>
<dbReference type="InterPro" id="IPR006342">
    <property type="entry name" value="FkbM_mtfrase"/>
</dbReference>
<evidence type="ECO:0000313" key="3">
    <source>
        <dbReference type="Proteomes" id="UP000676409"/>
    </source>
</evidence>
<dbReference type="SUPFAM" id="SSF53335">
    <property type="entry name" value="S-adenosyl-L-methionine-dependent methyltransferases"/>
    <property type="match status" value="1"/>
</dbReference>
<name>A0A975G236_9CAUL</name>
<proteinExistence type="predicted"/>
<keyword evidence="2" id="KW-0808">Transferase</keyword>
<dbReference type="InterPro" id="IPR052514">
    <property type="entry name" value="SAM-dependent_MTase"/>
</dbReference>
<dbReference type="Pfam" id="PF05050">
    <property type="entry name" value="Methyltransf_21"/>
    <property type="match status" value="1"/>
</dbReference>
<dbReference type="Gene3D" id="3.40.50.150">
    <property type="entry name" value="Vaccinia Virus protein VP39"/>
    <property type="match status" value="1"/>
</dbReference>
<dbReference type="PANTHER" id="PTHR34203:SF15">
    <property type="entry name" value="SLL1173 PROTEIN"/>
    <property type="match status" value="1"/>
</dbReference>
<dbReference type="InterPro" id="IPR029063">
    <property type="entry name" value="SAM-dependent_MTases_sf"/>
</dbReference>
<reference evidence="2" key="1">
    <citation type="submission" date="2021-04" db="EMBL/GenBank/DDBJ databases">
        <title>The complete genome sequence of Caulobacter sp. S6.</title>
        <authorList>
            <person name="Tang Y."/>
            <person name="Ouyang W."/>
            <person name="Liu Q."/>
            <person name="Huang B."/>
            <person name="Guo Z."/>
            <person name="Lei P."/>
        </authorList>
    </citation>
    <scope>NUCLEOTIDE SEQUENCE</scope>
    <source>
        <strain evidence="2">S6</strain>
    </source>
</reference>
<keyword evidence="3" id="KW-1185">Reference proteome</keyword>
<feature type="domain" description="Methyltransferase FkbM" evidence="1">
    <location>
        <begin position="49"/>
        <end position="205"/>
    </location>
</feature>
<protein>
    <submittedName>
        <fullName evidence="2">FkbM family methyltransferase</fullName>
    </submittedName>
</protein>
<dbReference type="GO" id="GO:0032259">
    <property type="term" value="P:methylation"/>
    <property type="evidence" value="ECO:0007669"/>
    <property type="project" value="UniProtKB-KW"/>
</dbReference>
<dbReference type="GO" id="GO:0008168">
    <property type="term" value="F:methyltransferase activity"/>
    <property type="evidence" value="ECO:0007669"/>
    <property type="project" value="UniProtKB-KW"/>
</dbReference>
<dbReference type="PANTHER" id="PTHR34203">
    <property type="entry name" value="METHYLTRANSFERASE, FKBM FAMILY PROTEIN"/>
    <property type="match status" value="1"/>
</dbReference>
<dbReference type="NCBIfam" id="TIGR01444">
    <property type="entry name" value="fkbM_fam"/>
    <property type="match status" value="1"/>
</dbReference>